<dbReference type="Proteomes" id="UP000007115">
    <property type="component" value="Unassembled WGS sequence"/>
</dbReference>
<reference evidence="9 10" key="1">
    <citation type="journal article" date="2011" name="Genome Biol.">
        <title>Comparative genome sequence analysis underscores mycoparasitism as the ancestral life style of Trichoderma.</title>
        <authorList>
            <person name="Kubicek C.P."/>
            <person name="Herrera-Estrella A."/>
            <person name="Seidl-Seiboth V."/>
            <person name="Martinez D.A."/>
            <person name="Druzhinina I.S."/>
            <person name="Thon M."/>
            <person name="Zeilinger S."/>
            <person name="Casas-Flores S."/>
            <person name="Horwitz B.A."/>
            <person name="Mukherjee P.K."/>
            <person name="Mukherjee M."/>
            <person name="Kredics L."/>
            <person name="Alcaraz L.D."/>
            <person name="Aerts A."/>
            <person name="Antal Z."/>
            <person name="Atanasova L."/>
            <person name="Cervantes-Badillo M.G."/>
            <person name="Challacombe J."/>
            <person name="Chertkov O."/>
            <person name="McCluskey K."/>
            <person name="Coulpier F."/>
            <person name="Deshpande N."/>
            <person name="von Doehren H."/>
            <person name="Ebbole D.J."/>
            <person name="Esquivel-Naranjo E.U."/>
            <person name="Fekete E."/>
            <person name="Flipphi M."/>
            <person name="Glaser F."/>
            <person name="Gomez-Rodriguez E.Y."/>
            <person name="Gruber S."/>
            <person name="Han C."/>
            <person name="Henrissat B."/>
            <person name="Hermosa R."/>
            <person name="Hernandez-Onate M."/>
            <person name="Karaffa L."/>
            <person name="Kosti I."/>
            <person name="Le Crom S."/>
            <person name="Lindquist E."/>
            <person name="Lucas S."/>
            <person name="Luebeck M."/>
            <person name="Luebeck P.S."/>
            <person name="Margeot A."/>
            <person name="Metz B."/>
            <person name="Misra M."/>
            <person name="Nevalainen H."/>
            <person name="Omann M."/>
            <person name="Packer N."/>
            <person name="Perrone G."/>
            <person name="Uresti-Rivera E.E."/>
            <person name="Salamov A."/>
            <person name="Schmoll M."/>
            <person name="Seiboth B."/>
            <person name="Shapiro H."/>
            <person name="Sukno S."/>
            <person name="Tamayo-Ramos J.A."/>
            <person name="Tisch D."/>
            <person name="Wiest A."/>
            <person name="Wilkinson H.H."/>
            <person name="Zhang M."/>
            <person name="Coutinho P.M."/>
            <person name="Kenerley C.M."/>
            <person name="Monte E."/>
            <person name="Baker S.E."/>
            <person name="Grigoriev I.V."/>
        </authorList>
    </citation>
    <scope>NUCLEOTIDE SEQUENCE [LARGE SCALE GENOMIC DNA]</scope>
    <source>
        <strain evidence="10">Gv29-8 / FGSC 10586</strain>
    </source>
</reference>
<dbReference type="EMBL" id="ABDF02000049">
    <property type="protein sequence ID" value="EHK21983.1"/>
    <property type="molecule type" value="Genomic_DNA"/>
</dbReference>
<dbReference type="AlphaFoldDB" id="G9MU96"/>
<feature type="domain" description="Major facilitator superfamily (MFS) profile" evidence="8">
    <location>
        <begin position="66"/>
        <end position="496"/>
    </location>
</feature>
<dbReference type="VEuPathDB" id="FungiDB:TRIVIDRAFT_191800"/>
<keyword evidence="6" id="KW-0325">Glycoprotein</keyword>
<dbReference type="Gene3D" id="1.20.1250.20">
    <property type="entry name" value="MFS general substrate transporter like domains"/>
    <property type="match status" value="1"/>
</dbReference>
<dbReference type="PROSITE" id="PS50850">
    <property type="entry name" value="MFS"/>
    <property type="match status" value="1"/>
</dbReference>
<comment type="caution">
    <text evidence="9">The sequence shown here is derived from an EMBL/GenBank/DDBJ whole genome shotgun (WGS) entry which is preliminary data.</text>
</comment>
<accession>G9MU96</accession>
<evidence type="ECO:0000256" key="2">
    <source>
        <dbReference type="ARBA" id="ARBA00008335"/>
    </source>
</evidence>
<dbReference type="RefSeq" id="XP_013956176.1">
    <property type="nucleotide sequence ID" value="XM_014100701.1"/>
</dbReference>
<dbReference type="GO" id="GO:0022857">
    <property type="term" value="F:transmembrane transporter activity"/>
    <property type="evidence" value="ECO:0007669"/>
    <property type="project" value="InterPro"/>
</dbReference>
<dbReference type="FunFam" id="1.20.1250.20:FF:000011">
    <property type="entry name" value="MFS multidrug transporter, putative"/>
    <property type="match status" value="1"/>
</dbReference>
<feature type="transmembrane region" description="Helical" evidence="7">
    <location>
        <begin position="416"/>
        <end position="433"/>
    </location>
</feature>
<comment type="subcellular location">
    <subcellularLocation>
        <location evidence="1">Membrane</location>
        <topology evidence="1">Multi-pass membrane protein</topology>
    </subcellularLocation>
</comment>
<keyword evidence="3 7" id="KW-0812">Transmembrane</keyword>
<feature type="transmembrane region" description="Helical" evidence="7">
    <location>
        <begin position="445"/>
        <end position="463"/>
    </location>
</feature>
<gene>
    <name evidence="9" type="ORF">TRIVIDRAFT_191800</name>
</gene>
<evidence type="ECO:0000256" key="7">
    <source>
        <dbReference type="SAM" id="Phobius"/>
    </source>
</evidence>
<dbReference type="GeneID" id="25789562"/>
<dbReference type="InterPro" id="IPR011701">
    <property type="entry name" value="MFS"/>
</dbReference>
<evidence type="ECO:0000256" key="3">
    <source>
        <dbReference type="ARBA" id="ARBA00022692"/>
    </source>
</evidence>
<evidence type="ECO:0000256" key="5">
    <source>
        <dbReference type="ARBA" id="ARBA00023136"/>
    </source>
</evidence>
<dbReference type="OrthoDB" id="5296287at2759"/>
<evidence type="ECO:0000256" key="1">
    <source>
        <dbReference type="ARBA" id="ARBA00004141"/>
    </source>
</evidence>
<sequence>MSTLRFPPGSLQDIEQAGKEGNTNVESVGATHQLESGVSLSVWWDEPEDQDPENPMNWPSTKKWANILTISVMSFLVPLVSSVVAPAVELILADFHSSSTTFPTFVLSIFVLGFAVGPLILPPLSELYGRVIVYNITGVLFVGFTILCALSHSEAMLLSFRFLSGFAGVATISIGPASIADIMPREKRGKAVSLWAVGTVVGPMVGPIIGGYVAEVLGWRWIFWIISIIAGLVTIVALAILRETYPPVLLERKARRLRKETGNLNYRSRLASHLGLQALLIQSIMRPSKMLLLCPVVTASCVYVCVLYSIIYIFFSTFSIIFQQVYDFSTFDSGLVFIACGIGTLSGLVYLAYFSDKTLEKRARTARMITPEDRLPFLITVPGSLSFSLGIFLYGWGVEKHIHWVVPQVGTAMTGFGYILIFTAVQTYLIDAFENYSASVNGANAALRGLAGALIPLSGLNLYKTLGWGWGNSLLALIAFALAPLLWILAAHGAKIRRIRLCSLKF</sequence>
<dbReference type="Pfam" id="PF07690">
    <property type="entry name" value="MFS_1"/>
    <property type="match status" value="1"/>
</dbReference>
<dbReference type="PANTHER" id="PTHR23502:SF68">
    <property type="entry name" value="MULTIDRUG TRANSPORTER, PUTATIVE (AFU_ORTHOLOGUE AFUA_3G01120)-RELATED"/>
    <property type="match status" value="1"/>
</dbReference>
<evidence type="ECO:0000313" key="9">
    <source>
        <dbReference type="EMBL" id="EHK21983.1"/>
    </source>
</evidence>
<feature type="transmembrane region" description="Helical" evidence="7">
    <location>
        <begin position="290"/>
        <end position="315"/>
    </location>
</feature>
<dbReference type="GO" id="GO:0016020">
    <property type="term" value="C:membrane"/>
    <property type="evidence" value="ECO:0007669"/>
    <property type="project" value="UniProtKB-SubCell"/>
</dbReference>
<dbReference type="SUPFAM" id="SSF103473">
    <property type="entry name" value="MFS general substrate transporter"/>
    <property type="match status" value="1"/>
</dbReference>
<dbReference type="STRING" id="413071.G9MU96"/>
<keyword evidence="10" id="KW-1185">Reference proteome</keyword>
<dbReference type="InParanoid" id="G9MU96"/>
<dbReference type="HOGENOM" id="CLU_008455_11_6_1"/>
<name>G9MU96_HYPVG</name>
<feature type="transmembrane region" description="Helical" evidence="7">
    <location>
        <begin position="64"/>
        <end position="85"/>
    </location>
</feature>
<dbReference type="InterPro" id="IPR020846">
    <property type="entry name" value="MFS_dom"/>
</dbReference>
<dbReference type="CDD" id="cd17323">
    <property type="entry name" value="MFS_Tpo1_MDR_like"/>
    <property type="match status" value="1"/>
</dbReference>
<evidence type="ECO:0000259" key="8">
    <source>
        <dbReference type="PROSITE" id="PS50850"/>
    </source>
</evidence>
<dbReference type="eggNOG" id="KOG0255">
    <property type="taxonomic scope" value="Eukaryota"/>
</dbReference>
<dbReference type="OMA" id="ADIMPRE"/>
<feature type="transmembrane region" description="Helical" evidence="7">
    <location>
        <begin position="375"/>
        <end position="396"/>
    </location>
</feature>
<feature type="transmembrane region" description="Helical" evidence="7">
    <location>
        <begin position="158"/>
        <end position="179"/>
    </location>
</feature>
<organism evidence="9 10">
    <name type="scientific">Hypocrea virens (strain Gv29-8 / FGSC 10586)</name>
    <name type="common">Gliocladium virens</name>
    <name type="synonym">Trichoderma virens</name>
    <dbReference type="NCBI Taxonomy" id="413071"/>
    <lineage>
        <taxon>Eukaryota</taxon>
        <taxon>Fungi</taxon>
        <taxon>Dikarya</taxon>
        <taxon>Ascomycota</taxon>
        <taxon>Pezizomycotina</taxon>
        <taxon>Sordariomycetes</taxon>
        <taxon>Hypocreomycetidae</taxon>
        <taxon>Hypocreales</taxon>
        <taxon>Hypocreaceae</taxon>
        <taxon>Trichoderma</taxon>
    </lineage>
</organism>
<dbReference type="PANTHER" id="PTHR23502">
    <property type="entry name" value="MAJOR FACILITATOR SUPERFAMILY"/>
    <property type="match status" value="1"/>
</dbReference>
<keyword evidence="5 7" id="KW-0472">Membrane</keyword>
<comment type="similarity">
    <text evidence="2">Belongs to the major facilitator superfamily.</text>
</comment>
<protein>
    <recommendedName>
        <fullName evidence="8">Major facilitator superfamily (MFS) profile domain-containing protein</fullName>
    </recommendedName>
</protein>
<proteinExistence type="inferred from homology"/>
<feature type="transmembrane region" description="Helical" evidence="7">
    <location>
        <begin position="191"/>
        <end position="209"/>
    </location>
</feature>
<feature type="transmembrane region" description="Helical" evidence="7">
    <location>
        <begin position="131"/>
        <end position="152"/>
    </location>
</feature>
<evidence type="ECO:0000256" key="4">
    <source>
        <dbReference type="ARBA" id="ARBA00022989"/>
    </source>
</evidence>
<evidence type="ECO:0000313" key="10">
    <source>
        <dbReference type="Proteomes" id="UP000007115"/>
    </source>
</evidence>
<keyword evidence="4 7" id="KW-1133">Transmembrane helix</keyword>
<feature type="transmembrane region" description="Helical" evidence="7">
    <location>
        <begin position="469"/>
        <end position="490"/>
    </location>
</feature>
<feature type="transmembrane region" description="Helical" evidence="7">
    <location>
        <begin position="335"/>
        <end position="354"/>
    </location>
</feature>
<evidence type="ECO:0000256" key="6">
    <source>
        <dbReference type="ARBA" id="ARBA00023180"/>
    </source>
</evidence>
<feature type="transmembrane region" description="Helical" evidence="7">
    <location>
        <begin position="105"/>
        <end position="124"/>
    </location>
</feature>
<feature type="transmembrane region" description="Helical" evidence="7">
    <location>
        <begin position="221"/>
        <end position="241"/>
    </location>
</feature>
<dbReference type="InterPro" id="IPR036259">
    <property type="entry name" value="MFS_trans_sf"/>
</dbReference>